<dbReference type="GO" id="GO:0015204">
    <property type="term" value="F:urea transmembrane transporter activity"/>
    <property type="evidence" value="ECO:0007669"/>
    <property type="project" value="TreeGrafter"/>
</dbReference>
<feature type="transmembrane region" description="Helical" evidence="18">
    <location>
        <begin position="303"/>
        <end position="325"/>
    </location>
</feature>
<evidence type="ECO:0000256" key="5">
    <source>
        <dbReference type="ARBA" id="ARBA00022475"/>
    </source>
</evidence>
<comment type="catalytic activity">
    <reaction evidence="12">
        <text>urea(in) = urea(out)</text>
        <dbReference type="Rhea" id="RHEA:32799"/>
        <dbReference type="ChEBI" id="CHEBI:16199"/>
    </reaction>
</comment>
<dbReference type="InterPro" id="IPR023275">
    <property type="entry name" value="Aquaporin_3"/>
</dbReference>
<comment type="catalytic activity">
    <reaction evidence="13">
        <text>H2O(in) = H2O(out)</text>
        <dbReference type="Rhea" id="RHEA:29667"/>
        <dbReference type="ChEBI" id="CHEBI:15377"/>
    </reaction>
</comment>
<dbReference type="Proteomes" id="UP000796761">
    <property type="component" value="Unassembled WGS sequence"/>
</dbReference>
<protein>
    <recommendedName>
        <fullName evidence="3">Aquaporin-3</fullName>
    </recommendedName>
    <alternativeName>
        <fullName evidence="11">Aquaglyceroporin-3</fullName>
    </alternativeName>
</protein>
<evidence type="ECO:0000256" key="10">
    <source>
        <dbReference type="ARBA" id="ARBA00023180"/>
    </source>
</evidence>
<keyword evidence="6 18" id="KW-0812">Transmembrane</keyword>
<proteinExistence type="inferred from homology"/>
<comment type="catalytic activity">
    <reaction evidence="14">
        <text>glycerol(in) = glycerol(out)</text>
        <dbReference type="Rhea" id="RHEA:29675"/>
        <dbReference type="ChEBI" id="CHEBI:17754"/>
    </reaction>
</comment>
<evidence type="ECO:0000256" key="1">
    <source>
        <dbReference type="ARBA" id="ARBA00004651"/>
    </source>
</evidence>
<evidence type="ECO:0000256" key="12">
    <source>
        <dbReference type="ARBA" id="ARBA00033993"/>
    </source>
</evidence>
<keyword evidence="4" id="KW-0813">Transport</keyword>
<evidence type="ECO:0000256" key="2">
    <source>
        <dbReference type="ARBA" id="ARBA00006175"/>
    </source>
</evidence>
<dbReference type="PANTHER" id="PTHR43829:SF13">
    <property type="entry name" value="AQUAPORIN-10"/>
    <property type="match status" value="1"/>
</dbReference>
<evidence type="ECO:0000256" key="4">
    <source>
        <dbReference type="ARBA" id="ARBA00022448"/>
    </source>
</evidence>
<reference evidence="19" key="1">
    <citation type="submission" date="2019-04" db="EMBL/GenBank/DDBJ databases">
        <title>Genome assembly of Zosterops borbonicus 15179.</title>
        <authorList>
            <person name="Leroy T."/>
            <person name="Anselmetti Y."/>
            <person name="Tilak M.-K."/>
            <person name="Nabholz B."/>
        </authorList>
    </citation>
    <scope>NUCLEOTIDE SEQUENCE</scope>
    <source>
        <strain evidence="19">HGM_15179</strain>
        <tissue evidence="19">Muscle</tissue>
    </source>
</reference>
<dbReference type="AlphaFoldDB" id="A0A8K1G4C0"/>
<dbReference type="PRINTS" id="PR02015">
    <property type="entry name" value="AQUAPORIN3"/>
</dbReference>
<feature type="transmembrane region" description="Helical" evidence="18">
    <location>
        <begin position="442"/>
        <end position="462"/>
    </location>
</feature>
<dbReference type="PROSITE" id="PS00221">
    <property type="entry name" value="MIP"/>
    <property type="match status" value="1"/>
</dbReference>
<accession>A0A8K1G4C0</accession>
<comment type="function">
    <text evidence="15">Aquaglyceroporins form homotetrameric transmembrane channels, with each monomer independently mediating glycerol and water transport across the plasma membrane along their osmotic gradient. Could also be permeable to urea. Also participates in cell permeability to H2O2 and H2O2-mediated signaling. In skin, transports glycerol to the epidermis and stratum corneum, where it maintains hydration, elasticity, and supports lipid biosynthesis for barrier repair. In kidney, contributes to the reabsorption of water, helping the body maintain proper fluid balance.</text>
</comment>
<evidence type="ECO:0000256" key="8">
    <source>
        <dbReference type="ARBA" id="ARBA00022989"/>
    </source>
</evidence>
<keyword evidence="8 18" id="KW-1133">Transmembrane helix</keyword>
<comment type="similarity">
    <text evidence="2">Belongs to the MIP/aquaporin (TC 1.A.8) family.</text>
</comment>
<organism evidence="19 20">
    <name type="scientific">Zosterops borbonicus</name>
    <dbReference type="NCBI Taxonomy" id="364589"/>
    <lineage>
        <taxon>Eukaryota</taxon>
        <taxon>Metazoa</taxon>
        <taxon>Chordata</taxon>
        <taxon>Craniata</taxon>
        <taxon>Vertebrata</taxon>
        <taxon>Euteleostomi</taxon>
        <taxon>Archelosauria</taxon>
        <taxon>Archosauria</taxon>
        <taxon>Dinosauria</taxon>
        <taxon>Saurischia</taxon>
        <taxon>Theropoda</taxon>
        <taxon>Coelurosauria</taxon>
        <taxon>Aves</taxon>
        <taxon>Neognathae</taxon>
        <taxon>Neoaves</taxon>
        <taxon>Telluraves</taxon>
        <taxon>Australaves</taxon>
        <taxon>Passeriformes</taxon>
        <taxon>Sylvioidea</taxon>
        <taxon>Zosteropidae</taxon>
        <taxon>Zosterops</taxon>
    </lineage>
</organism>
<feature type="compositionally biased region" description="Basic and acidic residues" evidence="17">
    <location>
        <begin position="57"/>
        <end position="71"/>
    </location>
</feature>
<comment type="caution">
    <text evidence="19">The sequence shown here is derived from an EMBL/GenBank/DDBJ whole genome shotgun (WGS) entry which is preliminary data.</text>
</comment>
<feature type="compositionally biased region" description="Low complexity" evidence="17">
    <location>
        <begin position="74"/>
        <end position="84"/>
    </location>
</feature>
<evidence type="ECO:0000313" key="20">
    <source>
        <dbReference type="Proteomes" id="UP000796761"/>
    </source>
</evidence>
<dbReference type="PANTHER" id="PTHR43829">
    <property type="entry name" value="AQUAPORIN OR AQUAGLYCEROPORIN RELATED"/>
    <property type="match status" value="1"/>
</dbReference>
<dbReference type="OrthoDB" id="3222at2759"/>
<evidence type="ECO:0000256" key="3">
    <source>
        <dbReference type="ARBA" id="ARBA00020971"/>
    </source>
</evidence>
<keyword evidence="20" id="KW-1185">Reference proteome</keyword>
<dbReference type="GO" id="GO:0015250">
    <property type="term" value="F:water channel activity"/>
    <property type="evidence" value="ECO:0007669"/>
    <property type="project" value="TreeGrafter"/>
</dbReference>
<evidence type="ECO:0000256" key="6">
    <source>
        <dbReference type="ARBA" id="ARBA00022692"/>
    </source>
</evidence>
<dbReference type="PRINTS" id="PR00783">
    <property type="entry name" value="MINTRINSICP"/>
</dbReference>
<feature type="transmembrane region" description="Helical" evidence="18">
    <location>
        <begin position="258"/>
        <end position="282"/>
    </location>
</feature>
<comment type="subcellular location">
    <subcellularLocation>
        <location evidence="1">Cell membrane</location>
        <topology evidence="1">Multi-pass membrane protein</topology>
    </subcellularLocation>
</comment>
<keyword evidence="7" id="KW-0677">Repeat</keyword>
<evidence type="ECO:0000256" key="9">
    <source>
        <dbReference type="ARBA" id="ARBA00023136"/>
    </source>
</evidence>
<evidence type="ECO:0000256" key="15">
    <source>
        <dbReference type="ARBA" id="ARBA00049592"/>
    </source>
</evidence>
<evidence type="ECO:0000256" key="18">
    <source>
        <dbReference type="SAM" id="Phobius"/>
    </source>
</evidence>
<evidence type="ECO:0000256" key="17">
    <source>
        <dbReference type="SAM" id="MobiDB-lite"/>
    </source>
</evidence>
<dbReference type="EMBL" id="SWJQ01000713">
    <property type="protein sequence ID" value="TRZ11407.1"/>
    <property type="molecule type" value="Genomic_DNA"/>
</dbReference>
<dbReference type="InterPro" id="IPR022357">
    <property type="entry name" value="MIP_CS"/>
</dbReference>
<dbReference type="NCBIfam" id="TIGR00861">
    <property type="entry name" value="MIP"/>
    <property type="match status" value="1"/>
</dbReference>
<evidence type="ECO:0000256" key="13">
    <source>
        <dbReference type="ARBA" id="ARBA00034651"/>
    </source>
</evidence>
<keyword evidence="10" id="KW-0325">Glycoprotein</keyword>
<dbReference type="InterPro" id="IPR050363">
    <property type="entry name" value="MIP/Aquaporin"/>
</dbReference>
<feature type="region of interest" description="Disordered" evidence="17">
    <location>
        <begin position="495"/>
        <end position="534"/>
    </location>
</feature>
<dbReference type="FunFam" id="1.20.1080.10:FF:000005">
    <property type="entry name" value="Aquaporin 3"/>
    <property type="match status" value="1"/>
</dbReference>
<evidence type="ECO:0000256" key="7">
    <source>
        <dbReference type="ARBA" id="ARBA00022737"/>
    </source>
</evidence>
<evidence type="ECO:0000256" key="11">
    <source>
        <dbReference type="ARBA" id="ARBA00033020"/>
    </source>
</evidence>
<dbReference type="Gene3D" id="1.20.1080.10">
    <property type="entry name" value="Glycerol uptake facilitator protein"/>
    <property type="match status" value="1"/>
</dbReference>
<gene>
    <name evidence="19" type="ORF">HGM15179_015716</name>
</gene>
<dbReference type="GO" id="GO:0015254">
    <property type="term" value="F:glycerol channel activity"/>
    <property type="evidence" value="ECO:0007669"/>
    <property type="project" value="TreeGrafter"/>
</dbReference>
<dbReference type="InterPro" id="IPR000425">
    <property type="entry name" value="MIP"/>
</dbReference>
<evidence type="ECO:0000256" key="16">
    <source>
        <dbReference type="ARBA" id="ARBA00049716"/>
    </source>
</evidence>
<dbReference type="CDD" id="cd00333">
    <property type="entry name" value="MIP"/>
    <property type="match status" value="1"/>
</dbReference>
<dbReference type="SUPFAM" id="SSF81338">
    <property type="entry name" value="Aquaporin-like"/>
    <property type="match status" value="1"/>
</dbReference>
<keyword evidence="9 18" id="KW-0472">Membrane</keyword>
<dbReference type="InterPro" id="IPR023271">
    <property type="entry name" value="Aquaporin-like"/>
</dbReference>
<sequence>MSQPPQDFGFGFSRGSSRGTFEELFRDMGELLGVLGGFWAEPQQPFEPALPGPGEGNARRPLRDSMLKHPESPSPSAAPGSSGSTGDLGRPWRPFLGLEDAHQAPPGLKEDQDLDSQVSSVGLRTILRPNEPKSHSYFQSVSVTKVTLPDGAVEERRTVQDSQGRRETTVTRRRGDQAFITTTKEDGQKRDYQEEVVNMDDRTMGTTSFLKRARGLLHIRNQLVRECLAELLATFMLIIITLGSAAEKVTSSETRGNVVTSYLGGALAVMVGVYTAGGVSGAHMNPAFSFAMCLMEQFPWWKFPIFVVVQMLGSFISAAAVYILYYDAIWYYGNGTLTVSGPRETASIFATYPADYVSIANGFLDQVIGTGVLMVGVMGILDTRNKAVPKGLEPVVVALLVLSIETSMGANCGCPLNPARDLGPRLFTYVAGWGPEVFRGNGWWWVPLVAPLLGAAVGTYLYQLFVSFHHPEEDSEILAEQGSIVLVNTTIDPDMRMLPKEDDTGEAVPAGHPPAPCTSSTVSPTVPVTPLKES</sequence>
<feature type="transmembrane region" description="Helical" evidence="18">
    <location>
        <begin position="227"/>
        <end position="246"/>
    </location>
</feature>
<keyword evidence="5" id="KW-1003">Cell membrane</keyword>
<comment type="subunit">
    <text evidence="16">Homotetramer; each monomer provides an independent glycerol/water pore. Could also exist in other oligomeric states.</text>
</comment>
<feature type="compositionally biased region" description="Low complexity" evidence="17">
    <location>
        <begin position="517"/>
        <end position="534"/>
    </location>
</feature>
<evidence type="ECO:0000313" key="19">
    <source>
        <dbReference type="EMBL" id="TRZ11407.1"/>
    </source>
</evidence>
<dbReference type="GO" id="GO:0016323">
    <property type="term" value="C:basolateral plasma membrane"/>
    <property type="evidence" value="ECO:0007669"/>
    <property type="project" value="TreeGrafter"/>
</dbReference>
<dbReference type="Pfam" id="PF00230">
    <property type="entry name" value="MIP"/>
    <property type="match status" value="1"/>
</dbReference>
<evidence type="ECO:0000256" key="14">
    <source>
        <dbReference type="ARBA" id="ARBA00049405"/>
    </source>
</evidence>
<feature type="region of interest" description="Disordered" evidence="17">
    <location>
        <begin position="42"/>
        <end position="116"/>
    </location>
</feature>
<name>A0A8K1G4C0_9PASS</name>